<evidence type="ECO:0000313" key="4">
    <source>
        <dbReference type="Proteomes" id="UP000290401"/>
    </source>
</evidence>
<reference evidence="2 4" key="2">
    <citation type="submission" date="2018-10" db="EMBL/GenBank/DDBJ databases">
        <title>Bradyrhizobium sp. nov., effective nodules isolated from peanut in China.</title>
        <authorList>
            <person name="Li Y."/>
        </authorList>
    </citation>
    <scope>NUCLEOTIDE SEQUENCE [LARGE SCALE GENOMIC DNA]</scope>
    <source>
        <strain evidence="2 4">CCBAU 53426</strain>
    </source>
</reference>
<proteinExistence type="predicted"/>
<evidence type="ECO:0000313" key="2">
    <source>
        <dbReference type="EMBL" id="RXH12380.1"/>
    </source>
</evidence>
<reference evidence="1 3" key="1">
    <citation type="submission" date="2018-06" db="EMBL/GenBank/DDBJ databases">
        <title>Comparative genomics of rhizobia nodulating Arachis hypogaea in China.</title>
        <authorList>
            <person name="Li Y."/>
        </authorList>
    </citation>
    <scope>NUCLEOTIDE SEQUENCE [LARGE SCALE GENOMIC DNA]</scope>
    <source>
        <strain evidence="1 3">CCBAU 51670</strain>
    </source>
</reference>
<sequence length="64" mass="7298">MASVENNERNSVTVILRCRSLAAQLRRWAEASKDERFGCISAVHPSRLRWRCVASQASHLRTTD</sequence>
<dbReference type="EMBL" id="RDQZ01000013">
    <property type="protein sequence ID" value="RXH12380.1"/>
    <property type="molecule type" value="Genomic_DNA"/>
</dbReference>
<keyword evidence="4" id="KW-1185">Reference proteome</keyword>
<dbReference type="AlphaFoldDB" id="A0AAE5WXZ3"/>
<dbReference type="KEGG" id="bgz:XH91_07685"/>
<dbReference type="EMBL" id="CP030053">
    <property type="protein sequence ID" value="QAU45242.1"/>
    <property type="molecule type" value="Genomic_DNA"/>
</dbReference>
<dbReference type="Proteomes" id="UP000288972">
    <property type="component" value="Chromosome"/>
</dbReference>
<name>A0AAE5WXZ3_9BRAD</name>
<dbReference type="Proteomes" id="UP000290401">
    <property type="component" value="Unassembled WGS sequence"/>
</dbReference>
<evidence type="ECO:0000313" key="3">
    <source>
        <dbReference type="Proteomes" id="UP000288972"/>
    </source>
</evidence>
<organism evidence="1 3">
    <name type="scientific">Bradyrhizobium guangzhouense</name>
    <dbReference type="NCBI Taxonomy" id="1325095"/>
    <lineage>
        <taxon>Bacteria</taxon>
        <taxon>Pseudomonadati</taxon>
        <taxon>Pseudomonadota</taxon>
        <taxon>Alphaproteobacteria</taxon>
        <taxon>Hyphomicrobiales</taxon>
        <taxon>Nitrobacteraceae</taxon>
        <taxon>Bradyrhizobium</taxon>
    </lineage>
</organism>
<accession>A0AAE5WXZ3</accession>
<protein>
    <submittedName>
        <fullName evidence="1">Uncharacterized protein</fullName>
    </submittedName>
</protein>
<gene>
    <name evidence="2" type="ORF">EAS56_17915</name>
    <name evidence="1" type="ORF">XH91_07685</name>
</gene>
<evidence type="ECO:0000313" key="1">
    <source>
        <dbReference type="EMBL" id="QAU45242.1"/>
    </source>
</evidence>